<sequence>MFREVNTIIENQGIDFNDIADANSHLLKYQFAFRSGNATDRKVFDLIAAHSAMFENIFSLFGFQLVVNNEYSYVGYLPDKRRYFQIPREQTNILLVLRIIYHRERVSGNSDDGIVLITGSQLIEVYKDQTGGDELDTNYSTFESMLKPLADKRIIKLDKEREVETNLPNIFIMPSIQDIANEEFAQGVLEQIANLKKEAGDSDEA</sequence>
<dbReference type="Pfam" id="PF13835">
    <property type="entry name" value="DUF4194"/>
    <property type="match status" value="1"/>
</dbReference>
<dbReference type="RefSeq" id="WP_185977714.1">
    <property type="nucleotide sequence ID" value="NZ_JACBGI020000004.1"/>
</dbReference>
<accession>A0ABS0BX42</accession>
<name>A0ABS0BX42_9GAMM</name>
<evidence type="ECO:0000313" key="1">
    <source>
        <dbReference type="EMBL" id="MBF6057569.1"/>
    </source>
</evidence>
<dbReference type="Proteomes" id="UP001193680">
    <property type="component" value="Unassembled WGS sequence"/>
</dbReference>
<protein>
    <submittedName>
        <fullName evidence="1">DUF4194 domain-containing protein</fullName>
    </submittedName>
</protein>
<comment type="caution">
    <text evidence="1">The sequence shown here is derived from an EMBL/GenBank/DDBJ whole genome shotgun (WGS) entry which is preliminary data.</text>
</comment>
<gene>
    <name evidence="1" type="ORF">H8792_004365</name>
</gene>
<evidence type="ECO:0000313" key="2">
    <source>
        <dbReference type="Proteomes" id="UP001193680"/>
    </source>
</evidence>
<proteinExistence type="predicted"/>
<dbReference type="InterPro" id="IPR025449">
    <property type="entry name" value="JetB"/>
</dbReference>
<reference evidence="1 2" key="1">
    <citation type="submission" date="2020-11" db="EMBL/GenBank/DDBJ databases">
        <title>Sulfur oxidizing isolate from Hospital Hole Sinkhole.</title>
        <authorList>
            <person name="Scott K.M."/>
        </authorList>
    </citation>
    <scope>NUCLEOTIDE SEQUENCE [LARGE SCALE GENOMIC DNA]</scope>
    <source>
        <strain evidence="1 2">HH1</strain>
    </source>
</reference>
<keyword evidence="2" id="KW-1185">Reference proteome</keyword>
<dbReference type="EMBL" id="JACBGI020000004">
    <property type="protein sequence ID" value="MBF6057569.1"/>
    <property type="molecule type" value="Genomic_DNA"/>
</dbReference>
<organism evidence="1 2">
    <name type="scientific">Thiomicrorhabdus heinhorstiae</name>
    <dbReference type="NCBI Taxonomy" id="2748010"/>
    <lineage>
        <taxon>Bacteria</taxon>
        <taxon>Pseudomonadati</taxon>
        <taxon>Pseudomonadota</taxon>
        <taxon>Gammaproteobacteria</taxon>
        <taxon>Thiotrichales</taxon>
        <taxon>Piscirickettsiaceae</taxon>
        <taxon>Thiomicrorhabdus</taxon>
    </lineage>
</organism>